<dbReference type="GO" id="GO:0040029">
    <property type="term" value="P:epigenetic regulation of gene expression"/>
    <property type="evidence" value="ECO:0007669"/>
    <property type="project" value="TreeGrafter"/>
</dbReference>
<dbReference type="Pfam" id="PF00850">
    <property type="entry name" value="Hist_deacetyl"/>
    <property type="match status" value="1"/>
</dbReference>
<accession>A0A1H4B537</accession>
<dbReference type="PRINTS" id="PR01270">
    <property type="entry name" value="HDASUPER"/>
</dbReference>
<organism evidence="3 4">
    <name type="scientific">Microbulbifer marinus</name>
    <dbReference type="NCBI Taxonomy" id="658218"/>
    <lineage>
        <taxon>Bacteria</taxon>
        <taxon>Pseudomonadati</taxon>
        <taxon>Pseudomonadota</taxon>
        <taxon>Gammaproteobacteria</taxon>
        <taxon>Cellvibrionales</taxon>
        <taxon>Microbulbiferaceae</taxon>
        <taxon>Microbulbifer</taxon>
    </lineage>
</organism>
<dbReference type="InterPro" id="IPR023801">
    <property type="entry name" value="His_deacetylse_dom"/>
</dbReference>
<dbReference type="AlphaFoldDB" id="A0A1H4B537"/>
<evidence type="ECO:0000256" key="1">
    <source>
        <dbReference type="ARBA" id="ARBA00005947"/>
    </source>
</evidence>
<comment type="similarity">
    <text evidence="1">Belongs to the histone deacetylase family.</text>
</comment>
<name>A0A1H4B537_9GAMM</name>
<dbReference type="CDD" id="cd11599">
    <property type="entry name" value="HDAC_classII_2"/>
    <property type="match status" value="1"/>
</dbReference>
<dbReference type="GO" id="GO:0004407">
    <property type="term" value="F:histone deacetylase activity"/>
    <property type="evidence" value="ECO:0007669"/>
    <property type="project" value="TreeGrafter"/>
</dbReference>
<proteinExistence type="inferred from homology"/>
<keyword evidence="4" id="KW-1185">Reference proteome</keyword>
<dbReference type="STRING" id="658218.SAMN05216562_3105"/>
<protein>
    <submittedName>
        <fullName evidence="3">Acetoin utilization deacetylase AcuC</fullName>
    </submittedName>
</protein>
<dbReference type="InterPro" id="IPR023696">
    <property type="entry name" value="Ureohydrolase_dom_sf"/>
</dbReference>
<dbReference type="EMBL" id="FNQO01000004">
    <property type="protein sequence ID" value="SEA43164.1"/>
    <property type="molecule type" value="Genomic_DNA"/>
</dbReference>
<dbReference type="RefSeq" id="WP_170833239.1">
    <property type="nucleotide sequence ID" value="NZ_FNQO01000004.1"/>
</dbReference>
<evidence type="ECO:0000313" key="4">
    <source>
        <dbReference type="Proteomes" id="UP000198658"/>
    </source>
</evidence>
<gene>
    <name evidence="3" type="ORF">SAMN05216562_3105</name>
</gene>
<dbReference type="InterPro" id="IPR037138">
    <property type="entry name" value="His_deacetylse_dom_sf"/>
</dbReference>
<evidence type="ECO:0000313" key="3">
    <source>
        <dbReference type="EMBL" id="SEA43164.1"/>
    </source>
</evidence>
<reference evidence="4" key="1">
    <citation type="submission" date="2016-10" db="EMBL/GenBank/DDBJ databases">
        <authorList>
            <person name="Varghese N."/>
            <person name="Submissions S."/>
        </authorList>
    </citation>
    <scope>NUCLEOTIDE SEQUENCE [LARGE SCALE GENOMIC DNA]</scope>
    <source>
        <strain evidence="4">CGMCC 1.10657</strain>
    </source>
</reference>
<dbReference type="PANTHER" id="PTHR10625">
    <property type="entry name" value="HISTONE DEACETYLASE HDAC1-RELATED"/>
    <property type="match status" value="1"/>
</dbReference>
<feature type="domain" description="Histone deacetylase" evidence="2">
    <location>
        <begin position="20"/>
        <end position="303"/>
    </location>
</feature>
<dbReference type="InterPro" id="IPR000286">
    <property type="entry name" value="HDACs"/>
</dbReference>
<evidence type="ECO:0000259" key="2">
    <source>
        <dbReference type="Pfam" id="PF00850"/>
    </source>
</evidence>
<dbReference type="Gene3D" id="3.40.800.20">
    <property type="entry name" value="Histone deacetylase domain"/>
    <property type="match status" value="1"/>
</dbReference>
<sequence>MSIGYITSPACAGHDMGAGHPERPARLDAIQDQLLSSGLDFVLRHFDAPLATREQLALVHDPDYVDSIFARAPEEGMLVLDEDTSMCPGSLDAALHAAGAVVSAVDRVMAGEVPSAFCAVRPPGHHAERARAMGFCLFNNIAIGAAWARQHHGLERVAIVDFDVHHGNGTEEFVRDRDGYLLCSSFQHPFYPFSGTGELPAHIVNTPLEPGAGGDEFRRAVEEKWLPALEQFRPQMIFISAGFDGHIEDEMAQLRLVEQDYRWVTDVVRELAGRHAGGRIVSALEGGYALGALGRSVVAHLNGLIGHG</sequence>
<dbReference type="Proteomes" id="UP000198658">
    <property type="component" value="Unassembled WGS sequence"/>
</dbReference>
<dbReference type="PANTHER" id="PTHR10625:SF10">
    <property type="entry name" value="HISTONE DEACETYLASE HDAC1"/>
    <property type="match status" value="1"/>
</dbReference>
<dbReference type="SUPFAM" id="SSF52768">
    <property type="entry name" value="Arginase/deacetylase"/>
    <property type="match status" value="1"/>
</dbReference>